<feature type="transmembrane region" description="Helical" evidence="6">
    <location>
        <begin position="81"/>
        <end position="99"/>
    </location>
</feature>
<evidence type="ECO:0000313" key="9">
    <source>
        <dbReference type="Proteomes" id="UP000249913"/>
    </source>
</evidence>
<dbReference type="GO" id="GO:0005886">
    <property type="term" value="C:plasma membrane"/>
    <property type="evidence" value="ECO:0007669"/>
    <property type="project" value="UniProtKB-SubCell"/>
</dbReference>
<evidence type="ECO:0000259" key="7">
    <source>
        <dbReference type="PROSITE" id="PS50850"/>
    </source>
</evidence>
<feature type="transmembrane region" description="Helical" evidence="6">
    <location>
        <begin position="12"/>
        <end position="30"/>
    </location>
</feature>
<dbReference type="PANTHER" id="PTHR23502">
    <property type="entry name" value="MAJOR FACILITATOR SUPERFAMILY"/>
    <property type="match status" value="1"/>
</dbReference>
<dbReference type="GO" id="GO:0022857">
    <property type="term" value="F:transmembrane transporter activity"/>
    <property type="evidence" value="ECO:0007669"/>
    <property type="project" value="InterPro"/>
</dbReference>
<evidence type="ECO:0000256" key="1">
    <source>
        <dbReference type="ARBA" id="ARBA00004651"/>
    </source>
</evidence>
<dbReference type="Pfam" id="PF07690">
    <property type="entry name" value="MFS_1"/>
    <property type="match status" value="1"/>
</dbReference>
<dbReference type="InterPro" id="IPR011701">
    <property type="entry name" value="MFS"/>
</dbReference>
<dbReference type="Proteomes" id="UP000249913">
    <property type="component" value="Unassembled WGS sequence"/>
</dbReference>
<evidence type="ECO:0000313" key="8">
    <source>
        <dbReference type="EMBL" id="SQA00332.1"/>
    </source>
</evidence>
<comment type="subcellular location">
    <subcellularLocation>
        <location evidence="1">Cell membrane</location>
        <topology evidence="1">Multi-pass membrane protein</topology>
    </subcellularLocation>
</comment>
<dbReference type="AlphaFoldDB" id="A0A2X2K2J9"/>
<keyword evidence="2" id="KW-0813">Transport</keyword>
<dbReference type="InterPro" id="IPR036259">
    <property type="entry name" value="MFS_trans_sf"/>
</dbReference>
<dbReference type="EMBL" id="UAUX01000017">
    <property type="protein sequence ID" value="SQA00332.1"/>
    <property type="molecule type" value="Genomic_DNA"/>
</dbReference>
<keyword evidence="5 6" id="KW-0472">Membrane</keyword>
<evidence type="ECO:0000256" key="2">
    <source>
        <dbReference type="ARBA" id="ARBA00022448"/>
    </source>
</evidence>
<proteinExistence type="predicted"/>
<protein>
    <submittedName>
        <fullName evidence="8">Bicyclomycin resistance protein TcaB</fullName>
    </submittedName>
</protein>
<gene>
    <name evidence="8" type="primary">tcaB_2</name>
    <name evidence="8" type="ORF">NCTC7878_03498</name>
</gene>
<accession>A0A2X2K2J9</accession>
<feature type="transmembrane region" description="Helical" evidence="6">
    <location>
        <begin position="50"/>
        <end position="69"/>
    </location>
</feature>
<reference evidence="8 9" key="1">
    <citation type="submission" date="2018-06" db="EMBL/GenBank/DDBJ databases">
        <authorList>
            <consortium name="Pathogen Informatics"/>
            <person name="Doyle S."/>
        </authorList>
    </citation>
    <scope>NUCLEOTIDE SEQUENCE [LARGE SCALE GENOMIC DNA]</scope>
    <source>
        <strain evidence="8 9">NCTC7878</strain>
    </source>
</reference>
<evidence type="ECO:0000256" key="4">
    <source>
        <dbReference type="ARBA" id="ARBA00022989"/>
    </source>
</evidence>
<evidence type="ECO:0000256" key="3">
    <source>
        <dbReference type="ARBA" id="ARBA00022692"/>
    </source>
</evidence>
<dbReference type="Gene3D" id="1.20.1720.10">
    <property type="entry name" value="Multidrug resistance protein D"/>
    <property type="match status" value="1"/>
</dbReference>
<dbReference type="PROSITE" id="PS50850">
    <property type="entry name" value="MFS"/>
    <property type="match status" value="1"/>
</dbReference>
<evidence type="ECO:0000256" key="6">
    <source>
        <dbReference type="SAM" id="Phobius"/>
    </source>
</evidence>
<keyword evidence="3 6" id="KW-0812">Transmembrane</keyword>
<name>A0A2X2K2J9_STAAU</name>
<keyword evidence="4 6" id="KW-1133">Transmembrane helix</keyword>
<dbReference type="PANTHER" id="PTHR23502:SF132">
    <property type="entry name" value="POLYAMINE TRANSPORTER 2-RELATED"/>
    <property type="match status" value="1"/>
</dbReference>
<evidence type="ECO:0000256" key="5">
    <source>
        <dbReference type="ARBA" id="ARBA00023136"/>
    </source>
</evidence>
<dbReference type="InterPro" id="IPR020846">
    <property type="entry name" value="MFS_dom"/>
</dbReference>
<organism evidence="8 9">
    <name type="scientific">Staphylococcus aureus</name>
    <dbReference type="NCBI Taxonomy" id="1280"/>
    <lineage>
        <taxon>Bacteria</taxon>
        <taxon>Bacillati</taxon>
        <taxon>Bacillota</taxon>
        <taxon>Bacilli</taxon>
        <taxon>Bacillales</taxon>
        <taxon>Staphylococcaceae</taxon>
        <taxon>Staphylococcus</taxon>
    </lineage>
</organism>
<sequence>MQSSKTKTKHFSFLLLITLGVMTAFGPLTIDMYVPSLPKVQGDFGSTTSEIQLTLSFTMIGLALGQFIFGPLSDAFGRKRIAVSILIIFILASGLSMFVDQLPLFLTLRFIQGLTGGGVIVIAKASAGDKFSGNALAKFFSIFNGS</sequence>
<feature type="domain" description="Major facilitator superfamily (MFS) profile" evidence="7">
    <location>
        <begin position="12"/>
        <end position="146"/>
    </location>
</feature>
<dbReference type="SUPFAM" id="SSF103473">
    <property type="entry name" value="MFS general substrate transporter"/>
    <property type="match status" value="1"/>
</dbReference>